<keyword evidence="1" id="KW-0175">Coiled coil</keyword>
<protein>
    <submittedName>
        <fullName evidence="2">Coiled-coil domain-containing protein 127-like</fullName>
    </submittedName>
</protein>
<evidence type="ECO:0000313" key="2">
    <source>
        <dbReference type="EMBL" id="KAG9283650.1"/>
    </source>
</evidence>
<dbReference type="InterPro" id="IPR027417">
    <property type="entry name" value="P-loop_NTPase"/>
</dbReference>
<sequence length="314" mass="36744">MCRCTHSTRRDLLYSTKNKKNRIFAEETGPSITPATLNIFSTAAEKADLMNNQNNVPNNNNINPGPPGGGGSGWNWVQIAGGVLLGFVLDRIIVGVFQRNIKGTLDKDKEERLNLHKALNLKNSQLMEELKKNKQLQEQHKQLQRKHEQLEEKHEQLQKQNNMLEKSIPQLEEYYKEKEKKKSMVTTLHQVQNEVEQIDQRAKLLLAKVEPQLQKRQVIMCTRPDLWQEVFQIQKDLLDMVANDPMEPKLNLKEALDNIFHYENYCVNPDNPRDARNGRLMWLYLEYWKQQITLQKHKKIEEVLKGAIPNDRNY</sequence>
<dbReference type="AlphaFoldDB" id="A0A8T2MJ33"/>
<feature type="coiled-coil region" evidence="1">
    <location>
        <begin position="116"/>
        <end position="208"/>
    </location>
</feature>
<evidence type="ECO:0000256" key="1">
    <source>
        <dbReference type="SAM" id="Coils"/>
    </source>
</evidence>
<proteinExistence type="predicted"/>
<comment type="caution">
    <text evidence="2">The sequence shown here is derived from an EMBL/GenBank/DDBJ whole genome shotgun (WGS) entry which is preliminary data.</text>
</comment>
<reference evidence="2 3" key="1">
    <citation type="submission" date="2021-07" db="EMBL/GenBank/DDBJ databases">
        <authorList>
            <person name="Imarazene B."/>
            <person name="Zahm M."/>
            <person name="Klopp C."/>
            <person name="Cabau C."/>
            <person name="Beille S."/>
            <person name="Jouanno E."/>
            <person name="Castinel A."/>
            <person name="Lluch J."/>
            <person name="Gil L."/>
            <person name="Kuchtly C."/>
            <person name="Lopez Roques C."/>
            <person name="Donnadieu C."/>
            <person name="Parrinello H."/>
            <person name="Journot L."/>
            <person name="Du K."/>
            <person name="Schartl M."/>
            <person name="Retaux S."/>
            <person name="Guiguen Y."/>
        </authorList>
    </citation>
    <scope>NUCLEOTIDE SEQUENCE [LARGE SCALE GENOMIC DNA]</scope>
    <source>
        <strain evidence="2">Pach_M1</strain>
        <tissue evidence="2">Testis</tissue>
    </source>
</reference>
<dbReference type="EMBL" id="JAICCE010000001">
    <property type="protein sequence ID" value="KAG9283650.1"/>
    <property type="molecule type" value="Genomic_DNA"/>
</dbReference>
<organism evidence="2 3">
    <name type="scientific">Astyanax mexicanus</name>
    <name type="common">Blind cave fish</name>
    <name type="synonym">Astyanax fasciatus mexicanus</name>
    <dbReference type="NCBI Taxonomy" id="7994"/>
    <lineage>
        <taxon>Eukaryota</taxon>
        <taxon>Metazoa</taxon>
        <taxon>Chordata</taxon>
        <taxon>Craniata</taxon>
        <taxon>Vertebrata</taxon>
        <taxon>Euteleostomi</taxon>
        <taxon>Actinopterygii</taxon>
        <taxon>Neopterygii</taxon>
        <taxon>Teleostei</taxon>
        <taxon>Ostariophysi</taxon>
        <taxon>Characiformes</taxon>
        <taxon>Characoidei</taxon>
        <taxon>Acestrorhamphidae</taxon>
        <taxon>Acestrorhamphinae</taxon>
        <taxon>Astyanax</taxon>
    </lineage>
</organism>
<accession>A0A8T2MJ33</accession>
<evidence type="ECO:0000313" key="3">
    <source>
        <dbReference type="Proteomes" id="UP000752171"/>
    </source>
</evidence>
<dbReference type="PANTHER" id="PTHR31958">
    <property type="entry name" value="COILED-COIL DOMAIN-CONTAINING PROTEIN 127"/>
    <property type="match status" value="1"/>
</dbReference>
<dbReference type="InterPro" id="IPR034607">
    <property type="entry name" value="CCDC127"/>
</dbReference>
<gene>
    <name evidence="2" type="primary">CCDC127</name>
    <name evidence="2" type="ORF">AMEX_G2438</name>
</gene>
<dbReference type="Gene3D" id="3.40.50.300">
    <property type="entry name" value="P-loop containing nucleotide triphosphate hydrolases"/>
    <property type="match status" value="1"/>
</dbReference>
<name>A0A8T2MJ33_ASTMX</name>
<dbReference type="PANTHER" id="PTHR31958:SF2">
    <property type="entry name" value="COILED-COIL DOMAIN-CONTAINING PROTEIN 127"/>
    <property type="match status" value="1"/>
</dbReference>
<dbReference type="Proteomes" id="UP000752171">
    <property type="component" value="Unassembled WGS sequence"/>
</dbReference>